<feature type="domain" description="B5" evidence="20">
    <location>
        <begin position="432"/>
        <end position="521"/>
    </location>
</feature>
<dbReference type="EMBL" id="ANHZ02000008">
    <property type="protein sequence ID" value="EME36860.1"/>
    <property type="molecule type" value="Genomic_DNA"/>
</dbReference>
<dbReference type="Gene3D" id="3.30.70.380">
    <property type="entry name" value="Ferrodoxin-fold anticodon-binding domain"/>
    <property type="match status" value="1"/>
</dbReference>
<sequence length="866" mass="92415">MRVPLSWLREFAPLPEEATAEQLLETMVSVGFEEEEVIRPGDELTGPIVVGQVLSREPEEHSNGKTVNWCSVRVVPEGQQQTLTGEGIEPSGVQGIVCGAHNFEVGDKVVVTLPGAVLPGDFRISPRKTYGHTSAGMIASARELGIGEDHDGILVLGDLGLDPELGTDVREVLQLDESAADINVTPDRGYALSMRGVAREYCHAVGAAFEDPALALSEAAPAPTEDAFPVVLADEAPIRGEQGCTRFATRVVRGIDPSRPTPVWMSTRLRLAGMRSISLPVDISNYVMLELGQPLHFYDLSRVAEQITVRRARQGEQLTTLDGKQRALDPEDLLITDATGPIGLAGTMGGEFAEVGDSTTDVLVEAAHFDPVSIARTARRHRLSSEASRRFERGVDPQLQAAAAERAVQLLVELAGGTVGPEVGDVRVEEAEAPVTIRLDADYPARRVGVDYSAERVESLLTEIGCTLETLSPAVEVEEEPSAAGQDGWLVTPPSWRPDLREPEDLAEEIARLDGYDKIPSRLPVAPPGRGLSAEQAGRRRVLSALAAAGLTEVLAYPFTTPADNQLWASPEPGTEVDSVRLANPIAESRGVLRASLIPGLLEILHRNRSRGFRDLQLFESGLVFRPGAQLGTGSIPPVGQRPSEQVLADLRSGIPEQPLHIAAVFAGDDAPAAPGSDPRALGWRDALEIARLVGDVLGVRLSVEQGRHQAFHPGRTAVLRLPSGDLVGTAGELHPQLVAQQGLPERTSAMELELSAILAARDGAIAAEPLSVQTPATQDVALVVDAAVPAAELMVTIREGAGELVEDVRVFDVYQGEHIETGKKSVALAMRFRAPDRTLTAEEASEARTAAVELAASRHGAVLRG</sequence>
<keyword evidence="4 15" id="KW-0963">Cytoplasm</keyword>
<dbReference type="SMART" id="SM00896">
    <property type="entry name" value="FDX-ACB"/>
    <property type="match status" value="1"/>
</dbReference>
<evidence type="ECO:0000256" key="5">
    <source>
        <dbReference type="ARBA" id="ARBA00022555"/>
    </source>
</evidence>
<dbReference type="SMART" id="SM00874">
    <property type="entry name" value="B5"/>
    <property type="match status" value="1"/>
</dbReference>
<comment type="subunit">
    <text evidence="3 15">Tetramer of two alpha and two beta subunits.</text>
</comment>
<evidence type="ECO:0000256" key="4">
    <source>
        <dbReference type="ARBA" id="ARBA00022490"/>
    </source>
</evidence>
<dbReference type="AlphaFoldDB" id="M2YE95"/>
<feature type="region of interest" description="Disordered" evidence="17">
    <location>
        <begin position="479"/>
        <end position="500"/>
    </location>
</feature>
<dbReference type="Gene3D" id="3.50.40.10">
    <property type="entry name" value="Phenylalanyl-trna Synthetase, Chain B, domain 3"/>
    <property type="match status" value="1"/>
</dbReference>
<dbReference type="InterPro" id="IPR005121">
    <property type="entry name" value="Fdx_antiC-bd"/>
</dbReference>
<keyword evidence="12 15" id="KW-0648">Protein biosynthesis</keyword>
<dbReference type="Pfam" id="PF03484">
    <property type="entry name" value="B5"/>
    <property type="match status" value="1"/>
</dbReference>
<dbReference type="SUPFAM" id="SSF55681">
    <property type="entry name" value="Class II aaRS and biotin synthetases"/>
    <property type="match status" value="1"/>
</dbReference>
<dbReference type="InterPro" id="IPR041616">
    <property type="entry name" value="PheRS_beta_core"/>
</dbReference>
<comment type="catalytic activity">
    <reaction evidence="14 15">
        <text>tRNA(Phe) + L-phenylalanine + ATP = L-phenylalanyl-tRNA(Phe) + AMP + diphosphate + H(+)</text>
        <dbReference type="Rhea" id="RHEA:19413"/>
        <dbReference type="Rhea" id="RHEA-COMP:9668"/>
        <dbReference type="Rhea" id="RHEA-COMP:9699"/>
        <dbReference type="ChEBI" id="CHEBI:15378"/>
        <dbReference type="ChEBI" id="CHEBI:30616"/>
        <dbReference type="ChEBI" id="CHEBI:33019"/>
        <dbReference type="ChEBI" id="CHEBI:58095"/>
        <dbReference type="ChEBI" id="CHEBI:78442"/>
        <dbReference type="ChEBI" id="CHEBI:78531"/>
        <dbReference type="ChEBI" id="CHEBI:456215"/>
        <dbReference type="EC" id="6.1.1.20"/>
    </reaction>
</comment>
<dbReference type="HAMAP" id="MF_00283">
    <property type="entry name" value="Phe_tRNA_synth_beta1"/>
    <property type="match status" value="1"/>
</dbReference>
<gene>
    <name evidence="15" type="primary">pheT</name>
    <name evidence="21" type="ORF">C884_02467</name>
</gene>
<comment type="cofactor">
    <cofactor evidence="15">
        <name>Mg(2+)</name>
        <dbReference type="ChEBI" id="CHEBI:18420"/>
    </cofactor>
    <text evidence="15">Binds 2 magnesium ions per tetramer.</text>
</comment>
<keyword evidence="9 15" id="KW-0067">ATP-binding</keyword>
<comment type="similarity">
    <text evidence="2 15">Belongs to the phenylalanyl-tRNA synthetase beta subunit family. Type 1 subfamily.</text>
</comment>
<evidence type="ECO:0000256" key="14">
    <source>
        <dbReference type="ARBA" id="ARBA00049255"/>
    </source>
</evidence>
<dbReference type="Gene3D" id="3.30.56.10">
    <property type="match status" value="2"/>
</dbReference>
<dbReference type="GO" id="GO:0006432">
    <property type="term" value="P:phenylalanyl-tRNA aminoacylation"/>
    <property type="evidence" value="ECO:0007669"/>
    <property type="project" value="UniProtKB-UniRule"/>
</dbReference>
<protein>
    <recommendedName>
        <fullName evidence="15">Phenylalanine--tRNA ligase beta subunit</fullName>
        <ecNumber evidence="15">6.1.1.20</ecNumber>
    </recommendedName>
    <alternativeName>
        <fullName evidence="15">Phenylalanyl-tRNA synthetase beta subunit</fullName>
        <shortName evidence="15">PheRS</shortName>
    </alternativeName>
</protein>
<evidence type="ECO:0000256" key="12">
    <source>
        <dbReference type="ARBA" id="ARBA00022917"/>
    </source>
</evidence>
<evidence type="ECO:0000256" key="8">
    <source>
        <dbReference type="ARBA" id="ARBA00022741"/>
    </source>
</evidence>
<evidence type="ECO:0000256" key="7">
    <source>
        <dbReference type="ARBA" id="ARBA00022723"/>
    </source>
</evidence>
<evidence type="ECO:0000313" key="21">
    <source>
        <dbReference type="EMBL" id="EME36860.1"/>
    </source>
</evidence>
<dbReference type="InterPro" id="IPR002547">
    <property type="entry name" value="tRNA-bd_dom"/>
</dbReference>
<dbReference type="Pfam" id="PF03483">
    <property type="entry name" value="B3_4"/>
    <property type="match status" value="1"/>
</dbReference>
<evidence type="ECO:0000256" key="1">
    <source>
        <dbReference type="ARBA" id="ARBA00004496"/>
    </source>
</evidence>
<dbReference type="SUPFAM" id="SSF54991">
    <property type="entry name" value="Anticodon-binding domain of PheRS"/>
    <property type="match status" value="1"/>
</dbReference>
<dbReference type="GO" id="GO:0000049">
    <property type="term" value="F:tRNA binding"/>
    <property type="evidence" value="ECO:0007669"/>
    <property type="project" value="UniProtKB-UniRule"/>
</dbReference>
<dbReference type="CDD" id="cd00769">
    <property type="entry name" value="PheRS_beta_core"/>
    <property type="match status" value="1"/>
</dbReference>
<evidence type="ECO:0000256" key="9">
    <source>
        <dbReference type="ARBA" id="ARBA00022840"/>
    </source>
</evidence>
<dbReference type="InterPro" id="IPR045060">
    <property type="entry name" value="Phe-tRNA-ligase_IIc_bsu"/>
</dbReference>
<dbReference type="Pfam" id="PF03147">
    <property type="entry name" value="FDX-ACB"/>
    <property type="match status" value="1"/>
</dbReference>
<dbReference type="InterPro" id="IPR012340">
    <property type="entry name" value="NA-bd_OB-fold"/>
</dbReference>
<dbReference type="SMART" id="SM00873">
    <property type="entry name" value="B3_4"/>
    <property type="match status" value="1"/>
</dbReference>
<evidence type="ECO:0000259" key="18">
    <source>
        <dbReference type="PROSITE" id="PS50886"/>
    </source>
</evidence>
<dbReference type="InterPro" id="IPR033714">
    <property type="entry name" value="tRNA_bind_bactPheRS"/>
</dbReference>
<dbReference type="InterPro" id="IPR036690">
    <property type="entry name" value="Fdx_antiC-bd_sf"/>
</dbReference>
<keyword evidence="7 15" id="KW-0479">Metal-binding</keyword>
<dbReference type="PANTHER" id="PTHR10947:SF0">
    <property type="entry name" value="PHENYLALANINE--TRNA LIGASE BETA SUBUNIT"/>
    <property type="match status" value="1"/>
</dbReference>
<feature type="domain" description="TRNA-binding" evidence="18">
    <location>
        <begin position="42"/>
        <end position="170"/>
    </location>
</feature>
<comment type="caution">
    <text evidence="21">The sequence shown here is derived from an EMBL/GenBank/DDBJ whole genome shotgun (WGS) entry which is preliminary data.</text>
</comment>
<accession>M2YE95</accession>
<evidence type="ECO:0000259" key="19">
    <source>
        <dbReference type="PROSITE" id="PS51447"/>
    </source>
</evidence>
<feature type="binding site" evidence="15">
    <location>
        <position position="509"/>
    </location>
    <ligand>
        <name>Mg(2+)</name>
        <dbReference type="ChEBI" id="CHEBI:18420"/>
        <note>shared with alpha subunit</note>
    </ligand>
</feature>
<dbReference type="PANTHER" id="PTHR10947">
    <property type="entry name" value="PHENYLALANYL-TRNA SYNTHETASE BETA CHAIN AND LEUCINE-RICH REPEAT-CONTAINING PROTEIN 47"/>
    <property type="match status" value="1"/>
</dbReference>
<dbReference type="GO" id="GO:0005524">
    <property type="term" value="F:ATP binding"/>
    <property type="evidence" value="ECO:0007669"/>
    <property type="project" value="UniProtKB-UniRule"/>
</dbReference>
<dbReference type="EC" id="6.1.1.20" evidence="15"/>
<keyword evidence="6 15" id="KW-0436">Ligase</keyword>
<dbReference type="InterPro" id="IPR009061">
    <property type="entry name" value="DNA-bd_dom_put_sf"/>
</dbReference>
<dbReference type="SUPFAM" id="SSF56037">
    <property type="entry name" value="PheT/TilS domain"/>
    <property type="match status" value="1"/>
</dbReference>
<dbReference type="Gene3D" id="3.30.930.10">
    <property type="entry name" value="Bira Bifunctional Protein, Domain 2"/>
    <property type="match status" value="1"/>
</dbReference>
<dbReference type="InterPro" id="IPR020825">
    <property type="entry name" value="Phe-tRNA_synthase-like_B3/B4"/>
</dbReference>
<keyword evidence="5 16" id="KW-0820">tRNA-binding</keyword>
<feature type="binding site" evidence="15">
    <location>
        <position position="499"/>
    </location>
    <ligand>
        <name>Mg(2+)</name>
        <dbReference type="ChEBI" id="CHEBI:18420"/>
        <note>shared with alpha subunit</note>
    </ligand>
</feature>
<comment type="subcellular location">
    <subcellularLocation>
        <location evidence="1 15">Cytoplasm</location>
    </subcellularLocation>
</comment>
<proteinExistence type="inferred from homology"/>
<dbReference type="InterPro" id="IPR005146">
    <property type="entry name" value="B3/B4_tRNA-bd"/>
</dbReference>
<dbReference type="SUPFAM" id="SSF46955">
    <property type="entry name" value="Putative DNA-binding domain"/>
    <property type="match status" value="1"/>
</dbReference>
<dbReference type="RefSeq" id="WP_006214527.1">
    <property type="nucleotide sequence ID" value="NZ_ANHZ02000008.1"/>
</dbReference>
<dbReference type="InterPro" id="IPR005147">
    <property type="entry name" value="tRNA_synthase_B5-dom"/>
</dbReference>
<feature type="binding site" evidence="15">
    <location>
        <position position="505"/>
    </location>
    <ligand>
        <name>Mg(2+)</name>
        <dbReference type="ChEBI" id="CHEBI:18420"/>
        <note>shared with alpha subunit</note>
    </ligand>
</feature>
<dbReference type="InterPro" id="IPR045864">
    <property type="entry name" value="aa-tRNA-synth_II/BPL/LPL"/>
</dbReference>
<name>M2YE95_9MICC</name>
<reference evidence="21 22" key="1">
    <citation type="journal article" date="2014" name="Genome Announc.">
        <title>Draft Genome Sequence of Kocuria palustris PEL.</title>
        <authorList>
            <person name="Sharma G."/>
            <person name="Khatri I."/>
            <person name="Subramanian S."/>
        </authorList>
    </citation>
    <scope>NUCLEOTIDE SEQUENCE [LARGE SCALE GENOMIC DNA]</scope>
    <source>
        <strain evidence="21 22">PEL</strain>
    </source>
</reference>
<dbReference type="SUPFAM" id="SSF50249">
    <property type="entry name" value="Nucleic acid-binding proteins"/>
    <property type="match status" value="1"/>
</dbReference>
<keyword evidence="13 15" id="KW-0030">Aminoacyl-tRNA synthetase</keyword>
<evidence type="ECO:0000256" key="6">
    <source>
        <dbReference type="ARBA" id="ARBA00022598"/>
    </source>
</evidence>
<dbReference type="Pfam" id="PF17759">
    <property type="entry name" value="tRNA_synthFbeta"/>
    <property type="match status" value="1"/>
</dbReference>
<evidence type="ECO:0000256" key="2">
    <source>
        <dbReference type="ARBA" id="ARBA00008653"/>
    </source>
</evidence>
<evidence type="ECO:0000256" key="17">
    <source>
        <dbReference type="SAM" id="MobiDB-lite"/>
    </source>
</evidence>
<dbReference type="PROSITE" id="PS51483">
    <property type="entry name" value="B5"/>
    <property type="match status" value="1"/>
</dbReference>
<dbReference type="FunFam" id="3.30.70.380:FF:000001">
    <property type="entry name" value="Phenylalanine--tRNA ligase beta subunit"/>
    <property type="match status" value="1"/>
</dbReference>
<dbReference type="CDD" id="cd02796">
    <property type="entry name" value="tRNA_bind_bactPheRS"/>
    <property type="match status" value="1"/>
</dbReference>
<dbReference type="GO" id="GO:0004826">
    <property type="term" value="F:phenylalanine-tRNA ligase activity"/>
    <property type="evidence" value="ECO:0007669"/>
    <property type="project" value="UniProtKB-UniRule"/>
</dbReference>
<dbReference type="STRING" id="71999.KPaMU14_07905"/>
<evidence type="ECO:0000256" key="10">
    <source>
        <dbReference type="ARBA" id="ARBA00022842"/>
    </source>
</evidence>
<keyword evidence="11 16" id="KW-0694">RNA-binding</keyword>
<evidence type="ECO:0000256" key="3">
    <source>
        <dbReference type="ARBA" id="ARBA00011209"/>
    </source>
</evidence>
<feature type="binding site" evidence="15">
    <location>
        <position position="508"/>
    </location>
    <ligand>
        <name>Mg(2+)</name>
        <dbReference type="ChEBI" id="CHEBI:18420"/>
        <note>shared with alpha subunit</note>
    </ligand>
</feature>
<dbReference type="PROSITE" id="PS51447">
    <property type="entry name" value="FDX_ACB"/>
    <property type="match status" value="1"/>
</dbReference>
<dbReference type="FunFam" id="3.50.40.10:FF:000001">
    <property type="entry name" value="Phenylalanine--tRNA ligase beta subunit"/>
    <property type="match status" value="1"/>
</dbReference>
<dbReference type="NCBIfam" id="TIGR00472">
    <property type="entry name" value="pheT_bact"/>
    <property type="match status" value="1"/>
</dbReference>
<evidence type="ECO:0000259" key="20">
    <source>
        <dbReference type="PROSITE" id="PS51483"/>
    </source>
</evidence>
<evidence type="ECO:0000256" key="13">
    <source>
        <dbReference type="ARBA" id="ARBA00023146"/>
    </source>
</evidence>
<dbReference type="PROSITE" id="PS50886">
    <property type="entry name" value="TRBD"/>
    <property type="match status" value="1"/>
</dbReference>
<dbReference type="Proteomes" id="UP000009877">
    <property type="component" value="Unassembled WGS sequence"/>
</dbReference>
<dbReference type="GO" id="GO:0000287">
    <property type="term" value="F:magnesium ion binding"/>
    <property type="evidence" value="ECO:0007669"/>
    <property type="project" value="UniProtKB-UniRule"/>
</dbReference>
<dbReference type="InterPro" id="IPR004532">
    <property type="entry name" value="Phe-tRNA-ligase_IIc_bsu_bact"/>
</dbReference>
<evidence type="ECO:0000313" key="22">
    <source>
        <dbReference type="Proteomes" id="UP000009877"/>
    </source>
</evidence>
<evidence type="ECO:0000256" key="15">
    <source>
        <dbReference type="HAMAP-Rule" id="MF_00283"/>
    </source>
</evidence>
<dbReference type="Gene3D" id="2.40.50.140">
    <property type="entry name" value="Nucleic acid-binding proteins"/>
    <property type="match status" value="1"/>
</dbReference>
<keyword evidence="8 15" id="KW-0547">Nucleotide-binding</keyword>
<dbReference type="GO" id="GO:0009328">
    <property type="term" value="C:phenylalanine-tRNA ligase complex"/>
    <property type="evidence" value="ECO:0007669"/>
    <property type="project" value="TreeGrafter"/>
</dbReference>
<keyword evidence="22" id="KW-1185">Reference proteome</keyword>
<organism evidence="21 22">
    <name type="scientific">Kocuria palustris PEL</name>
    <dbReference type="NCBI Taxonomy" id="1236550"/>
    <lineage>
        <taxon>Bacteria</taxon>
        <taxon>Bacillati</taxon>
        <taxon>Actinomycetota</taxon>
        <taxon>Actinomycetes</taxon>
        <taxon>Micrococcales</taxon>
        <taxon>Micrococcaceae</taxon>
        <taxon>Kocuria</taxon>
    </lineage>
</organism>
<feature type="domain" description="FDX-ACB" evidence="19">
    <location>
        <begin position="772"/>
        <end position="865"/>
    </location>
</feature>
<evidence type="ECO:0000256" key="16">
    <source>
        <dbReference type="PROSITE-ProRule" id="PRU00209"/>
    </source>
</evidence>
<keyword evidence="10 15" id="KW-0460">Magnesium</keyword>
<evidence type="ECO:0000256" key="11">
    <source>
        <dbReference type="ARBA" id="ARBA00022884"/>
    </source>
</evidence>